<keyword evidence="2" id="KW-1185">Reference proteome</keyword>
<dbReference type="EMBL" id="MDJD01000048">
    <property type="protein sequence ID" value="OEK07409.1"/>
    <property type="molecule type" value="Genomic_DNA"/>
</dbReference>
<comment type="caution">
    <text evidence="1">The sequence shown here is derived from an EMBL/GenBank/DDBJ whole genome shotgun (WGS) entry which is preliminary data.</text>
</comment>
<protein>
    <submittedName>
        <fullName evidence="1">Uncharacterized protein</fullName>
    </submittedName>
</protein>
<evidence type="ECO:0000313" key="2">
    <source>
        <dbReference type="Proteomes" id="UP000095713"/>
    </source>
</evidence>
<accession>A0A1E5T7R2</accession>
<dbReference type="Proteomes" id="UP000095713">
    <property type="component" value="Unassembled WGS sequence"/>
</dbReference>
<evidence type="ECO:0000313" key="1">
    <source>
        <dbReference type="EMBL" id="OEK07409.1"/>
    </source>
</evidence>
<proteinExistence type="predicted"/>
<sequence length="121" mass="12951">MSKTAIIILSDPKIGTDEATGRLLNGLAAAYDFKTAGEDVKILFHGTATRWPEQLQNEAHPGHKIYKLIEDKIEGVSAACSEVWGANPSGLDLITGNNIPGTAGLPSMVKLQKEGYSILIF</sequence>
<dbReference type="STRING" id="1849968.A8C32_18425"/>
<dbReference type="AlphaFoldDB" id="A0A1E5T7R2"/>
<name>A0A1E5T7R2_9FLAO</name>
<organism evidence="1 2">
    <name type="scientific">Flavivirga aquatica</name>
    <dbReference type="NCBI Taxonomy" id="1849968"/>
    <lineage>
        <taxon>Bacteria</taxon>
        <taxon>Pseudomonadati</taxon>
        <taxon>Bacteroidota</taxon>
        <taxon>Flavobacteriia</taxon>
        <taxon>Flavobacteriales</taxon>
        <taxon>Flavobacteriaceae</taxon>
        <taxon>Flavivirga</taxon>
    </lineage>
</organism>
<dbReference type="RefSeq" id="WP_069830898.1">
    <property type="nucleotide sequence ID" value="NZ_MDJD01000048.1"/>
</dbReference>
<gene>
    <name evidence="1" type="ORF">A8C32_18425</name>
</gene>
<dbReference type="OrthoDB" id="9807925at2"/>
<reference evidence="1 2" key="1">
    <citation type="submission" date="2016-05" db="EMBL/GenBank/DDBJ databases">
        <title>Draft Genome Sequence of Algibacter sp. Strain SK-16 Isolated from the Surface Water of Aburatsubo Inlet.</title>
        <authorList>
            <person name="Wong S.-K."/>
            <person name="Yoshizawa S."/>
            <person name="Nakajima Y."/>
            <person name="Ogura Y."/>
            <person name="Tetsuya H."/>
            <person name="Hamasaki K."/>
        </authorList>
    </citation>
    <scope>NUCLEOTIDE SEQUENCE [LARGE SCALE GENOMIC DNA]</scope>
    <source>
        <strain evidence="1 2">SK-16</strain>
    </source>
</reference>